<sequence length="427" mass="48736">MDMDEDEDEDGDEAKNEDQDEDEDDGEDDGEDGSDDDSELGEHKEPSNRPTSGFKGKVKSGDFTGTERAILDKTIRLVECHLLLVNYFLENHNLFLVIKKKWEMAVREKGEKLKCFPVDDRHFKAVKLRIQAFRGRLRDLITKAGPGILIAYDMQGLSQGSPKAIAAIDSKLPHNIHIKPGSKKGFGWFQHDFILEAVYHVLCVGRSPIAGEYPELFREFPTRLVTLICAIIHGILEKFKLKPRMGNKNKEEQLLLAEVSSYYKIHSKTMKIIRVQTRSRLKIRSSHAIIDAHGYDTIAAVALTSIIFGFVNVFRGVRAPTELAERYVFQFNVFMLALILFFILSSQIVEELPINTDVMVLLVRPKVVKVMVLSIIGMESGQFWTWGPPRTDRASRATRTRAWAWAWIWIRWTSTIVIPVGYRKKTT</sequence>
<dbReference type="AlphaFoldDB" id="A0A0A1ULV8"/>
<dbReference type="Proteomes" id="UP000030108">
    <property type="component" value="Unassembled WGS sequence"/>
</dbReference>
<reference evidence="5" key="1">
    <citation type="journal article" date="2014" name="Genome Announc.">
        <title>Draft genome sequence of the plant-pathogenic soil fungus Rhizoctonia solani anastomosis group 3 strain Rhs1AP.</title>
        <authorList>
            <person name="Cubeta M.A."/>
            <person name="Thomas E."/>
            <person name="Dean R.A."/>
            <person name="Jabaji S."/>
            <person name="Neate S.M."/>
            <person name="Tavantzis S."/>
            <person name="Toda T."/>
            <person name="Vilgalys R."/>
            <person name="Bharathan N."/>
            <person name="Fedorova-Abrams N."/>
            <person name="Pakala S.B."/>
            <person name="Pakala S.M."/>
            <person name="Zafar N."/>
            <person name="Joardar V."/>
            <person name="Losada L."/>
            <person name="Nierman W.C."/>
        </authorList>
    </citation>
    <scope>NUCLEOTIDE SEQUENCE [LARGE SCALE GENOMIC DNA]</scope>
    <source>
        <strain evidence="5">AG-3</strain>
    </source>
</reference>
<feature type="transmembrane region" description="Helical" evidence="2">
    <location>
        <begin position="294"/>
        <end position="315"/>
    </location>
</feature>
<evidence type="ECO:0000256" key="1">
    <source>
        <dbReference type="SAM" id="MobiDB-lite"/>
    </source>
</evidence>
<feature type="domain" description="DUF6532" evidence="3">
    <location>
        <begin position="74"/>
        <end position="271"/>
    </location>
</feature>
<organism evidence="4 5">
    <name type="scientific">Rhizoctonia solani AG-3 Rhs1AP</name>
    <dbReference type="NCBI Taxonomy" id="1086054"/>
    <lineage>
        <taxon>Eukaryota</taxon>
        <taxon>Fungi</taxon>
        <taxon>Dikarya</taxon>
        <taxon>Basidiomycota</taxon>
        <taxon>Agaricomycotina</taxon>
        <taxon>Agaricomycetes</taxon>
        <taxon>Cantharellales</taxon>
        <taxon>Ceratobasidiaceae</taxon>
        <taxon>Rhizoctonia</taxon>
    </lineage>
</organism>
<feature type="transmembrane region" description="Helical" evidence="2">
    <location>
        <begin position="404"/>
        <end position="422"/>
    </location>
</feature>
<feature type="transmembrane region" description="Helical" evidence="2">
    <location>
        <begin position="327"/>
        <end position="346"/>
    </location>
</feature>
<feature type="region of interest" description="Disordered" evidence="1">
    <location>
        <begin position="1"/>
        <end position="60"/>
    </location>
</feature>
<comment type="caution">
    <text evidence="4">The sequence shown here is derived from an EMBL/GenBank/DDBJ whole genome shotgun (WGS) entry which is preliminary data.</text>
</comment>
<evidence type="ECO:0000256" key="2">
    <source>
        <dbReference type="SAM" id="Phobius"/>
    </source>
</evidence>
<name>A0A0A1ULV8_9AGAM</name>
<keyword evidence="2 4" id="KW-0812">Transmembrane</keyword>
<evidence type="ECO:0000259" key="3">
    <source>
        <dbReference type="Pfam" id="PF20149"/>
    </source>
</evidence>
<protein>
    <submittedName>
        <fullName evidence="4">Transmembrane protein, putative</fullName>
    </submittedName>
</protein>
<accession>A0A0A1ULV8</accession>
<feature type="compositionally biased region" description="Acidic residues" evidence="1">
    <location>
        <begin position="18"/>
        <end position="39"/>
    </location>
</feature>
<evidence type="ECO:0000313" key="5">
    <source>
        <dbReference type="Proteomes" id="UP000030108"/>
    </source>
</evidence>
<dbReference type="InterPro" id="IPR045341">
    <property type="entry name" value="DUF6532"/>
</dbReference>
<dbReference type="Pfam" id="PF20149">
    <property type="entry name" value="DUF6532"/>
    <property type="match status" value="1"/>
</dbReference>
<feature type="compositionally biased region" description="Acidic residues" evidence="1">
    <location>
        <begin position="1"/>
        <end position="12"/>
    </location>
</feature>
<proteinExistence type="predicted"/>
<gene>
    <name evidence="4" type="ORF">RSOL_310980</name>
</gene>
<dbReference type="EMBL" id="JATN01000321">
    <property type="protein sequence ID" value="EUC59363.1"/>
    <property type="molecule type" value="Genomic_DNA"/>
</dbReference>
<dbReference type="OrthoDB" id="3322256at2759"/>
<evidence type="ECO:0000313" key="4">
    <source>
        <dbReference type="EMBL" id="EUC59363.1"/>
    </source>
</evidence>
<feature type="non-terminal residue" evidence="4">
    <location>
        <position position="427"/>
    </location>
</feature>
<keyword evidence="2" id="KW-0472">Membrane</keyword>
<keyword evidence="2" id="KW-1133">Transmembrane helix</keyword>